<feature type="transmembrane region" description="Helical" evidence="5">
    <location>
        <begin position="264"/>
        <end position="283"/>
    </location>
</feature>
<proteinExistence type="predicted"/>
<feature type="transmembrane region" description="Helical" evidence="5">
    <location>
        <begin position="90"/>
        <end position="114"/>
    </location>
</feature>
<organism evidence="7 8">
    <name type="scientific">Armatimonas rosea</name>
    <dbReference type="NCBI Taxonomy" id="685828"/>
    <lineage>
        <taxon>Bacteria</taxon>
        <taxon>Bacillati</taxon>
        <taxon>Armatimonadota</taxon>
        <taxon>Armatimonadia</taxon>
        <taxon>Armatimonadales</taxon>
        <taxon>Armatimonadaceae</taxon>
        <taxon>Armatimonas</taxon>
    </lineage>
</organism>
<feature type="transmembrane region" description="Helical" evidence="5">
    <location>
        <begin position="295"/>
        <end position="315"/>
    </location>
</feature>
<comment type="caution">
    <text evidence="7">The sequence shown here is derived from an EMBL/GenBank/DDBJ whole genome shotgun (WGS) entry which is preliminary data.</text>
</comment>
<sequence>MRRPPSSPATALLLLTLGYAGYYFCRASFSVAKPQLIEFLVAGGTMDKAAAKIALGGVASAATLAYACGKFASGALADFWSGRRNFLMGMIGAIVFSLMFAFSGTLPLFTLAWVLNRLIQALGWPGALKVTGSWYPASSYGTAVGVLSLSYLFGDFAARQFHGALINNGVGWQGLFIGGAIVLAVLLVLNALFLRENSTTTPTEAGESTAPDETPEPDAKAFLRSPSFWCVCIISLAFTLARETFNEWTPTYLVEFGKLSKGTAATQSSFFPLFGGFAVILAGKLSDGLGRSGRAFILLLSLPVIALLLSTLALLPAGSPLLIFAISATGFFLIGPYSFLAGALSLDFGGKKAGATASGIIDGIGYLGGVLAGESMARLSVALGWKGAFFTLGGVLLVSLIPAAYFWKEQKKRDV</sequence>
<evidence type="ECO:0000256" key="2">
    <source>
        <dbReference type="ARBA" id="ARBA00022692"/>
    </source>
</evidence>
<dbReference type="InterPro" id="IPR011701">
    <property type="entry name" value="MFS"/>
</dbReference>
<keyword evidence="4 5" id="KW-0472">Membrane</keyword>
<keyword evidence="8" id="KW-1185">Reference proteome</keyword>
<dbReference type="Proteomes" id="UP000520814">
    <property type="component" value="Unassembled WGS sequence"/>
</dbReference>
<feature type="transmembrane region" description="Helical" evidence="5">
    <location>
        <begin position="12"/>
        <end position="29"/>
    </location>
</feature>
<dbReference type="PROSITE" id="PS50850">
    <property type="entry name" value="MFS"/>
    <property type="match status" value="1"/>
</dbReference>
<evidence type="ECO:0000313" key="8">
    <source>
        <dbReference type="Proteomes" id="UP000520814"/>
    </source>
</evidence>
<dbReference type="InterPro" id="IPR036259">
    <property type="entry name" value="MFS_trans_sf"/>
</dbReference>
<dbReference type="AlphaFoldDB" id="A0A7W9SR53"/>
<evidence type="ECO:0000259" key="6">
    <source>
        <dbReference type="PROSITE" id="PS50850"/>
    </source>
</evidence>
<keyword evidence="3 5" id="KW-1133">Transmembrane helix</keyword>
<dbReference type="Pfam" id="PF07690">
    <property type="entry name" value="MFS_1"/>
    <property type="match status" value="1"/>
</dbReference>
<dbReference type="PIRSF" id="PIRSF002808">
    <property type="entry name" value="Hexose_phosphate_transp"/>
    <property type="match status" value="1"/>
</dbReference>
<dbReference type="RefSeq" id="WP_184197930.1">
    <property type="nucleotide sequence ID" value="NZ_JACHGW010000003.1"/>
</dbReference>
<dbReference type="Gene3D" id="1.20.1250.20">
    <property type="entry name" value="MFS general substrate transporter like domains"/>
    <property type="match status" value="2"/>
</dbReference>
<comment type="subcellular location">
    <subcellularLocation>
        <location evidence="1">Cell membrane</location>
        <topology evidence="1">Multi-pass membrane protein</topology>
    </subcellularLocation>
</comment>
<feature type="transmembrane region" description="Helical" evidence="5">
    <location>
        <begin position="134"/>
        <end position="153"/>
    </location>
</feature>
<reference evidence="7 8" key="1">
    <citation type="submission" date="2020-08" db="EMBL/GenBank/DDBJ databases">
        <title>Genomic Encyclopedia of Type Strains, Phase IV (KMG-IV): sequencing the most valuable type-strain genomes for metagenomic binning, comparative biology and taxonomic classification.</title>
        <authorList>
            <person name="Goeker M."/>
        </authorList>
    </citation>
    <scope>NUCLEOTIDE SEQUENCE [LARGE SCALE GENOMIC DNA]</scope>
    <source>
        <strain evidence="7 8">DSM 23562</strain>
    </source>
</reference>
<feature type="domain" description="Major facilitator superfamily (MFS) profile" evidence="6">
    <location>
        <begin position="11"/>
        <end position="411"/>
    </location>
</feature>
<keyword evidence="2 5" id="KW-0812">Transmembrane</keyword>
<evidence type="ECO:0000313" key="7">
    <source>
        <dbReference type="EMBL" id="MBB6051277.1"/>
    </source>
</evidence>
<dbReference type="SUPFAM" id="SSF103473">
    <property type="entry name" value="MFS general substrate transporter"/>
    <property type="match status" value="1"/>
</dbReference>
<evidence type="ECO:0000256" key="3">
    <source>
        <dbReference type="ARBA" id="ARBA00022989"/>
    </source>
</evidence>
<feature type="transmembrane region" description="Helical" evidence="5">
    <location>
        <begin position="174"/>
        <end position="194"/>
    </location>
</feature>
<evidence type="ECO:0000256" key="4">
    <source>
        <dbReference type="ARBA" id="ARBA00023136"/>
    </source>
</evidence>
<gene>
    <name evidence="7" type="ORF">HNQ39_003087</name>
</gene>
<dbReference type="GO" id="GO:0061513">
    <property type="term" value="F:glucose 6-phosphate:phosphate antiporter activity"/>
    <property type="evidence" value="ECO:0007669"/>
    <property type="project" value="TreeGrafter"/>
</dbReference>
<evidence type="ECO:0000256" key="5">
    <source>
        <dbReference type="SAM" id="Phobius"/>
    </source>
</evidence>
<dbReference type="EMBL" id="JACHGW010000003">
    <property type="protein sequence ID" value="MBB6051277.1"/>
    <property type="molecule type" value="Genomic_DNA"/>
</dbReference>
<evidence type="ECO:0000256" key="1">
    <source>
        <dbReference type="ARBA" id="ARBA00004651"/>
    </source>
</evidence>
<feature type="transmembrane region" description="Helical" evidence="5">
    <location>
        <begin position="385"/>
        <end position="407"/>
    </location>
</feature>
<dbReference type="GO" id="GO:0035435">
    <property type="term" value="P:phosphate ion transmembrane transport"/>
    <property type="evidence" value="ECO:0007669"/>
    <property type="project" value="TreeGrafter"/>
</dbReference>
<feature type="transmembrane region" description="Helical" evidence="5">
    <location>
        <begin position="353"/>
        <end position="373"/>
    </location>
</feature>
<feature type="transmembrane region" description="Helical" evidence="5">
    <location>
        <begin position="49"/>
        <end position="69"/>
    </location>
</feature>
<feature type="transmembrane region" description="Helical" evidence="5">
    <location>
        <begin position="321"/>
        <end position="346"/>
    </location>
</feature>
<name>A0A7W9SR53_ARMRO</name>
<protein>
    <submittedName>
        <fullName evidence="7">Sugar phosphate permease</fullName>
    </submittedName>
</protein>
<dbReference type="PANTHER" id="PTHR43826">
    <property type="entry name" value="GLUCOSE-6-PHOSPHATE EXCHANGER SLC37A4"/>
    <property type="match status" value="1"/>
</dbReference>
<accession>A0A7W9SR53</accession>
<dbReference type="PANTHER" id="PTHR43826:SF8">
    <property type="entry name" value="MAJOR FACILITATOR SUPERFAMILY (MFS) PROFILE DOMAIN-CONTAINING PROTEIN"/>
    <property type="match status" value="1"/>
</dbReference>
<dbReference type="InterPro" id="IPR020846">
    <property type="entry name" value="MFS_dom"/>
</dbReference>
<dbReference type="InterPro" id="IPR000849">
    <property type="entry name" value="Sugar_P_transporter"/>
</dbReference>
<dbReference type="InterPro" id="IPR051337">
    <property type="entry name" value="OPA_Antiporter"/>
</dbReference>
<dbReference type="GO" id="GO:0005886">
    <property type="term" value="C:plasma membrane"/>
    <property type="evidence" value="ECO:0007669"/>
    <property type="project" value="UniProtKB-SubCell"/>
</dbReference>